<gene>
    <name evidence="1" type="ORF">METZ01_LOCUS450257</name>
</gene>
<organism evidence="1">
    <name type="scientific">marine metagenome</name>
    <dbReference type="NCBI Taxonomy" id="408172"/>
    <lineage>
        <taxon>unclassified sequences</taxon>
        <taxon>metagenomes</taxon>
        <taxon>ecological metagenomes</taxon>
    </lineage>
</organism>
<protein>
    <submittedName>
        <fullName evidence="1">Uncharacterized protein</fullName>
    </submittedName>
</protein>
<proteinExistence type="predicted"/>
<evidence type="ECO:0000313" key="1">
    <source>
        <dbReference type="EMBL" id="SVD97403.1"/>
    </source>
</evidence>
<feature type="non-terminal residue" evidence="1">
    <location>
        <position position="27"/>
    </location>
</feature>
<reference evidence="1" key="1">
    <citation type="submission" date="2018-05" db="EMBL/GenBank/DDBJ databases">
        <authorList>
            <person name="Lanie J.A."/>
            <person name="Ng W.-L."/>
            <person name="Kazmierczak K.M."/>
            <person name="Andrzejewski T.M."/>
            <person name="Davidsen T.M."/>
            <person name="Wayne K.J."/>
            <person name="Tettelin H."/>
            <person name="Glass J.I."/>
            <person name="Rusch D."/>
            <person name="Podicherti R."/>
            <person name="Tsui H.-C.T."/>
            <person name="Winkler M.E."/>
        </authorList>
    </citation>
    <scope>NUCLEOTIDE SEQUENCE</scope>
</reference>
<accession>A0A382ZPS6</accession>
<dbReference type="AlphaFoldDB" id="A0A382ZPS6"/>
<dbReference type="EMBL" id="UINC01185610">
    <property type="protein sequence ID" value="SVD97403.1"/>
    <property type="molecule type" value="Genomic_DNA"/>
</dbReference>
<sequence>MPNIQARKKGLPTMAAKYRVGVIASGR</sequence>
<name>A0A382ZPS6_9ZZZZ</name>